<accession>A0A0U2VAC0</accession>
<dbReference type="AlphaFoldDB" id="A0A0U2VAC0"/>
<dbReference type="Proteomes" id="UP000065261">
    <property type="component" value="Chromosome II"/>
</dbReference>
<dbReference type="PATRIC" id="fig|1315283.4.peg.3262"/>
<proteinExistence type="predicted"/>
<evidence type="ECO:0000313" key="2">
    <source>
        <dbReference type="Proteomes" id="UP000065261"/>
    </source>
</evidence>
<reference evidence="1 2" key="1">
    <citation type="submission" date="2015-03" db="EMBL/GenBank/DDBJ databases">
        <authorList>
            <person name="Murphy D."/>
        </authorList>
    </citation>
    <scope>NUCLEOTIDE SEQUENCE [LARGE SCALE GENOMIC DNA]</scope>
    <source>
        <strain evidence="1 2">KMM 520</strain>
    </source>
</reference>
<dbReference type="InterPro" id="IPR025255">
    <property type="entry name" value="DUF4202"/>
</dbReference>
<gene>
    <name evidence="1" type="ORF">PTRA_b0144</name>
</gene>
<dbReference type="KEGG" id="ptn:PTRA_b0144"/>
<evidence type="ECO:0000313" key="1">
    <source>
        <dbReference type="EMBL" id="ALS34669.1"/>
    </source>
</evidence>
<evidence type="ECO:0008006" key="3">
    <source>
        <dbReference type="Google" id="ProtNLM"/>
    </source>
</evidence>
<name>A0A0U2VAC0_9GAMM</name>
<organism evidence="1">
    <name type="scientific">Pseudoalteromonas translucida KMM 520</name>
    <dbReference type="NCBI Taxonomy" id="1315283"/>
    <lineage>
        <taxon>Bacteria</taxon>
        <taxon>Pseudomonadati</taxon>
        <taxon>Pseudomonadota</taxon>
        <taxon>Gammaproteobacteria</taxon>
        <taxon>Alteromonadales</taxon>
        <taxon>Pseudoalteromonadaceae</taxon>
        <taxon>Pseudoalteromonas</taxon>
    </lineage>
</organism>
<protein>
    <recommendedName>
        <fullName evidence="3">DUF4202 domain-containing protein</fullName>
    </recommendedName>
</protein>
<dbReference type="Pfam" id="PF13875">
    <property type="entry name" value="DUF4202"/>
    <property type="match status" value="1"/>
</dbReference>
<dbReference type="PANTHER" id="PTHR41729">
    <property type="entry name" value="GLUTAMYL-TRNA SYNTHETASE"/>
    <property type="match status" value="1"/>
</dbReference>
<sequence>MLNSAPDKTMLNQVITLIDQANRQDPNTEIYNAQSLPKESLYATRMSEMLARFNPNADELMQIAVRGQHIERWQSPRSNFAMNKQGYHQWRSALYIFHASRVIELMQQVGFNEAQQQRVYAAVAKQDIKRNPDSQLVEDVASLVFIEHYMLAFTSTKPDYDEQKWLGIIRRTWQKMSVEARDFVLAGNIILPEPLVGLIHKAVA</sequence>
<dbReference type="EMBL" id="CP011035">
    <property type="protein sequence ID" value="ALS34669.1"/>
    <property type="molecule type" value="Genomic_DNA"/>
</dbReference>
<dbReference type="PANTHER" id="PTHR41729:SF1">
    <property type="entry name" value="GLUTAMYL-TRNA SYNTHETASE"/>
    <property type="match status" value="1"/>
</dbReference>